<proteinExistence type="predicted"/>
<dbReference type="EMBL" id="CAJHNH020000224">
    <property type="protein sequence ID" value="CAG5116204.1"/>
    <property type="molecule type" value="Genomic_DNA"/>
</dbReference>
<keyword evidence="2" id="KW-1185">Reference proteome</keyword>
<evidence type="ECO:0000313" key="2">
    <source>
        <dbReference type="Proteomes" id="UP000678393"/>
    </source>
</evidence>
<protein>
    <submittedName>
        <fullName evidence="1">Uncharacterized protein</fullName>
    </submittedName>
</protein>
<reference evidence="1" key="1">
    <citation type="submission" date="2021-04" db="EMBL/GenBank/DDBJ databases">
        <authorList>
            <consortium name="Molecular Ecology Group"/>
        </authorList>
    </citation>
    <scope>NUCLEOTIDE SEQUENCE</scope>
</reference>
<feature type="non-terminal residue" evidence="1">
    <location>
        <position position="83"/>
    </location>
</feature>
<dbReference type="AlphaFoldDB" id="A0A8S3YHW7"/>
<comment type="caution">
    <text evidence="1">The sequence shown here is derived from an EMBL/GenBank/DDBJ whole genome shotgun (WGS) entry which is preliminary data.</text>
</comment>
<dbReference type="Proteomes" id="UP000678393">
    <property type="component" value="Unassembled WGS sequence"/>
</dbReference>
<gene>
    <name evidence="1" type="ORF">CUNI_LOCUS1762</name>
</gene>
<name>A0A8S3YHW7_9EUPU</name>
<organism evidence="1 2">
    <name type="scientific">Candidula unifasciata</name>
    <dbReference type="NCBI Taxonomy" id="100452"/>
    <lineage>
        <taxon>Eukaryota</taxon>
        <taxon>Metazoa</taxon>
        <taxon>Spiralia</taxon>
        <taxon>Lophotrochozoa</taxon>
        <taxon>Mollusca</taxon>
        <taxon>Gastropoda</taxon>
        <taxon>Heterobranchia</taxon>
        <taxon>Euthyneura</taxon>
        <taxon>Panpulmonata</taxon>
        <taxon>Eupulmonata</taxon>
        <taxon>Stylommatophora</taxon>
        <taxon>Helicina</taxon>
        <taxon>Helicoidea</taxon>
        <taxon>Geomitridae</taxon>
        <taxon>Candidula</taxon>
    </lineage>
</organism>
<evidence type="ECO:0000313" key="1">
    <source>
        <dbReference type="EMBL" id="CAG5116204.1"/>
    </source>
</evidence>
<sequence>SNTEECVTDHCDGKPDGNYPTCTRQCEAGFYFTCSNEILHRRMCPKGWYTALNGTRYTAPMLYVPEVDSCQLEASYCTVNRLL</sequence>
<accession>A0A8S3YHW7</accession>